<dbReference type="SUPFAM" id="SSF51735">
    <property type="entry name" value="NAD(P)-binding Rossmann-fold domains"/>
    <property type="match status" value="1"/>
</dbReference>
<accession>A0A9Q8PME2</accession>
<dbReference type="Gene3D" id="3.40.50.720">
    <property type="entry name" value="NAD(P)-binding Rossmann-like Domain"/>
    <property type="match status" value="1"/>
</dbReference>
<reference evidence="1" key="1">
    <citation type="submission" date="2021-12" db="EMBL/GenBank/DDBJ databases">
        <authorList>
            <person name="Zaccaron A."/>
            <person name="Stergiopoulos I."/>
        </authorList>
    </citation>
    <scope>NUCLEOTIDE SEQUENCE</scope>
    <source>
        <strain evidence="1">Race5_Kim</strain>
    </source>
</reference>
<reference evidence="1" key="2">
    <citation type="journal article" date="2022" name="Microb. Genom.">
        <title>A chromosome-scale genome assembly of the tomato pathogen Cladosporium fulvum reveals a compartmentalized genome architecture and the presence of a dispensable chromosome.</title>
        <authorList>
            <person name="Zaccaron A.Z."/>
            <person name="Chen L.H."/>
            <person name="Samaras A."/>
            <person name="Stergiopoulos I."/>
        </authorList>
    </citation>
    <scope>NUCLEOTIDE SEQUENCE</scope>
    <source>
        <strain evidence="1">Race5_Kim</strain>
    </source>
</reference>
<dbReference type="KEGG" id="ffu:CLAFUR5_14536"/>
<gene>
    <name evidence="1" type="ORF">CLAFUR5_14536</name>
</gene>
<evidence type="ECO:0000313" key="2">
    <source>
        <dbReference type="Proteomes" id="UP000756132"/>
    </source>
</evidence>
<name>A0A9Q8PME2_PASFU</name>
<sequence>MRCSCAVSKREGKSSTSLAVLAPILRLQFLDPRKLGSGFTSTLPSAAAIIEQHGAIRGIVINAKEESVVFTASMESYRPNKSVLSAPCGALKAGVLDMTHTLAMEWAQYSIGVKSASPSLPDWERQLKYYGGMPRLAKVEESDGAYVHSLSDAASYTTSKDIAVNGVIGSKFSVFIALPMCANNATVC</sequence>
<proteinExistence type="predicted"/>
<keyword evidence="2" id="KW-1185">Reference proteome</keyword>
<evidence type="ECO:0000313" key="1">
    <source>
        <dbReference type="EMBL" id="UJO25100.1"/>
    </source>
</evidence>
<dbReference type="OrthoDB" id="417891at2759"/>
<dbReference type="AlphaFoldDB" id="A0A9Q8PME2"/>
<protein>
    <submittedName>
        <fullName evidence="1">Uncharacterized protein</fullName>
    </submittedName>
</protein>
<dbReference type="Proteomes" id="UP000756132">
    <property type="component" value="Chromosome 13"/>
</dbReference>
<dbReference type="RefSeq" id="XP_047769466.1">
    <property type="nucleotide sequence ID" value="XM_047913684.1"/>
</dbReference>
<organism evidence="1 2">
    <name type="scientific">Passalora fulva</name>
    <name type="common">Tomato leaf mold</name>
    <name type="synonym">Cladosporium fulvum</name>
    <dbReference type="NCBI Taxonomy" id="5499"/>
    <lineage>
        <taxon>Eukaryota</taxon>
        <taxon>Fungi</taxon>
        <taxon>Dikarya</taxon>
        <taxon>Ascomycota</taxon>
        <taxon>Pezizomycotina</taxon>
        <taxon>Dothideomycetes</taxon>
        <taxon>Dothideomycetidae</taxon>
        <taxon>Mycosphaerellales</taxon>
        <taxon>Mycosphaerellaceae</taxon>
        <taxon>Fulvia</taxon>
    </lineage>
</organism>
<dbReference type="GeneID" id="71994414"/>
<dbReference type="EMBL" id="CP090175">
    <property type="protein sequence ID" value="UJO25100.1"/>
    <property type="molecule type" value="Genomic_DNA"/>
</dbReference>
<dbReference type="InterPro" id="IPR036291">
    <property type="entry name" value="NAD(P)-bd_dom_sf"/>
</dbReference>